<name>A0A1X2HGQ9_SYNRA</name>
<dbReference type="Proteomes" id="UP000242180">
    <property type="component" value="Unassembled WGS sequence"/>
</dbReference>
<dbReference type="EMBL" id="MCGN01000004">
    <property type="protein sequence ID" value="ORY98134.1"/>
    <property type="molecule type" value="Genomic_DNA"/>
</dbReference>
<sequence length="80" mass="9002">MTEVATIEIPRTTYHLHNIVSEFDHLATVAKLHQAIEKKACPFPPAPSLPLEYVRQASKSLPRKRKPELGPLAIDKAVKY</sequence>
<accession>A0A1X2HGQ9</accession>
<comment type="caution">
    <text evidence="1">The sequence shown here is derived from an EMBL/GenBank/DDBJ whole genome shotgun (WGS) entry which is preliminary data.</text>
</comment>
<dbReference type="AlphaFoldDB" id="A0A1X2HGQ9"/>
<organism evidence="1 2">
    <name type="scientific">Syncephalastrum racemosum</name>
    <name type="common">Filamentous fungus</name>
    <dbReference type="NCBI Taxonomy" id="13706"/>
    <lineage>
        <taxon>Eukaryota</taxon>
        <taxon>Fungi</taxon>
        <taxon>Fungi incertae sedis</taxon>
        <taxon>Mucoromycota</taxon>
        <taxon>Mucoromycotina</taxon>
        <taxon>Mucoromycetes</taxon>
        <taxon>Mucorales</taxon>
        <taxon>Syncephalastraceae</taxon>
        <taxon>Syncephalastrum</taxon>
    </lineage>
</organism>
<evidence type="ECO:0000313" key="1">
    <source>
        <dbReference type="EMBL" id="ORY98134.1"/>
    </source>
</evidence>
<proteinExistence type="predicted"/>
<evidence type="ECO:0000313" key="2">
    <source>
        <dbReference type="Proteomes" id="UP000242180"/>
    </source>
</evidence>
<dbReference type="InParanoid" id="A0A1X2HGQ9"/>
<reference evidence="1 2" key="1">
    <citation type="submission" date="2016-07" db="EMBL/GenBank/DDBJ databases">
        <title>Pervasive Adenine N6-methylation of Active Genes in Fungi.</title>
        <authorList>
            <consortium name="DOE Joint Genome Institute"/>
            <person name="Mondo S.J."/>
            <person name="Dannebaum R.O."/>
            <person name="Kuo R.C."/>
            <person name="Labutti K."/>
            <person name="Haridas S."/>
            <person name="Kuo A."/>
            <person name="Salamov A."/>
            <person name="Ahrendt S.R."/>
            <person name="Lipzen A."/>
            <person name="Sullivan W."/>
            <person name="Andreopoulos W.B."/>
            <person name="Clum A."/>
            <person name="Lindquist E."/>
            <person name="Daum C."/>
            <person name="Ramamoorthy G.K."/>
            <person name="Gryganskyi A."/>
            <person name="Culley D."/>
            <person name="Magnuson J.K."/>
            <person name="James T.Y."/>
            <person name="O'Malley M.A."/>
            <person name="Stajich J.E."/>
            <person name="Spatafora J.W."/>
            <person name="Visel A."/>
            <person name="Grigoriev I.V."/>
        </authorList>
    </citation>
    <scope>NUCLEOTIDE SEQUENCE [LARGE SCALE GENOMIC DNA]</scope>
    <source>
        <strain evidence="1 2">NRRL 2496</strain>
    </source>
</reference>
<protein>
    <submittedName>
        <fullName evidence="1">Uncharacterized protein</fullName>
    </submittedName>
</protein>
<keyword evidence="2" id="KW-1185">Reference proteome</keyword>
<gene>
    <name evidence="1" type="ORF">BCR43DRAFT_262140</name>
</gene>